<feature type="compositionally biased region" description="Basic and acidic residues" evidence="3">
    <location>
        <begin position="94"/>
        <end position="112"/>
    </location>
</feature>
<accession>A0A2A4J156</accession>
<dbReference type="GO" id="GO:0000974">
    <property type="term" value="C:Prp19 complex"/>
    <property type="evidence" value="ECO:0007669"/>
    <property type="project" value="InterPro"/>
</dbReference>
<proteinExistence type="predicted"/>
<dbReference type="PANTHER" id="PTHR45885">
    <property type="entry name" value="CELL DIVISION CYCLE 5-LIKE PROTEIN"/>
    <property type="match status" value="1"/>
</dbReference>
<organism evidence="4">
    <name type="scientific">Heliothis virescens</name>
    <name type="common">Tobacco budworm moth</name>
    <dbReference type="NCBI Taxonomy" id="7102"/>
    <lineage>
        <taxon>Eukaryota</taxon>
        <taxon>Metazoa</taxon>
        <taxon>Ecdysozoa</taxon>
        <taxon>Arthropoda</taxon>
        <taxon>Hexapoda</taxon>
        <taxon>Insecta</taxon>
        <taxon>Pterygota</taxon>
        <taxon>Neoptera</taxon>
        <taxon>Endopterygota</taxon>
        <taxon>Lepidoptera</taxon>
        <taxon>Glossata</taxon>
        <taxon>Ditrysia</taxon>
        <taxon>Noctuoidea</taxon>
        <taxon>Noctuidae</taxon>
        <taxon>Heliothinae</taxon>
        <taxon>Heliothis</taxon>
    </lineage>
</organism>
<feature type="region of interest" description="Disordered" evidence="3">
    <location>
        <begin position="92"/>
        <end position="112"/>
    </location>
</feature>
<evidence type="ECO:0000256" key="3">
    <source>
        <dbReference type="SAM" id="MobiDB-lite"/>
    </source>
</evidence>
<evidence type="ECO:0000256" key="1">
    <source>
        <dbReference type="ARBA" id="ARBA00023125"/>
    </source>
</evidence>
<dbReference type="SUPFAM" id="SSF58100">
    <property type="entry name" value="Bacterial hemolysins"/>
    <property type="match status" value="1"/>
</dbReference>
<dbReference type="InterPro" id="IPR047242">
    <property type="entry name" value="CDC5L/Cef1"/>
</dbReference>
<evidence type="ECO:0000313" key="4">
    <source>
        <dbReference type="EMBL" id="PCG65599.1"/>
    </source>
</evidence>
<dbReference type="GO" id="GO:0000398">
    <property type="term" value="P:mRNA splicing, via spliceosome"/>
    <property type="evidence" value="ECO:0007669"/>
    <property type="project" value="InterPro"/>
</dbReference>
<name>A0A2A4J156_HELVI</name>
<sequence length="112" mass="13039">MAKEAKKCSKMEKKLRVLTGGYQSRAASLIKQFQELQDQIEQANLELSTFKFLAEQEKAAIPRRIESLTEDVNRQTDREKQLQKRYSELQAELEDLHKGRQPKEVDSKTAEE</sequence>
<gene>
    <name evidence="4" type="ORF">B5V51_8933</name>
</gene>
<comment type="caution">
    <text evidence="4">The sequence shown here is derived from an EMBL/GenBank/DDBJ whole genome shotgun (WGS) entry which is preliminary data.</text>
</comment>
<keyword evidence="1" id="KW-0238">DNA-binding</keyword>
<keyword evidence="2" id="KW-0539">Nucleus</keyword>
<evidence type="ECO:0000256" key="2">
    <source>
        <dbReference type="ARBA" id="ARBA00023242"/>
    </source>
</evidence>
<dbReference type="GO" id="GO:0005681">
    <property type="term" value="C:spliceosomal complex"/>
    <property type="evidence" value="ECO:0007669"/>
    <property type="project" value="TreeGrafter"/>
</dbReference>
<dbReference type="GO" id="GO:0000977">
    <property type="term" value="F:RNA polymerase II transcription regulatory region sequence-specific DNA binding"/>
    <property type="evidence" value="ECO:0007669"/>
    <property type="project" value="TreeGrafter"/>
</dbReference>
<dbReference type="STRING" id="7102.A0A2A4J156"/>
<protein>
    <submittedName>
        <fullName evidence="4">Uncharacterized protein</fullName>
    </submittedName>
</protein>
<dbReference type="EMBL" id="NWSH01003978">
    <property type="protein sequence ID" value="PCG65599.1"/>
    <property type="molecule type" value="Genomic_DNA"/>
</dbReference>
<reference evidence="4" key="1">
    <citation type="submission" date="2017-09" db="EMBL/GenBank/DDBJ databases">
        <title>Contemporary evolution of a Lepidopteran species, Heliothis virescens, in response to modern agricultural practices.</title>
        <authorList>
            <person name="Fritz M.L."/>
            <person name="Deyonke A.M."/>
            <person name="Papanicolaou A."/>
            <person name="Micinski S."/>
            <person name="Westbrook J."/>
            <person name="Gould F."/>
        </authorList>
    </citation>
    <scope>NUCLEOTIDE SEQUENCE [LARGE SCALE GENOMIC DNA]</scope>
    <source>
        <strain evidence="4">HvINT-</strain>
        <tissue evidence="4">Whole body</tissue>
    </source>
</reference>
<dbReference type="GO" id="GO:0000981">
    <property type="term" value="F:DNA-binding transcription factor activity, RNA polymerase II-specific"/>
    <property type="evidence" value="ECO:0007669"/>
    <property type="project" value="TreeGrafter"/>
</dbReference>
<dbReference type="AlphaFoldDB" id="A0A2A4J156"/>
<dbReference type="PANTHER" id="PTHR45885:SF1">
    <property type="entry name" value="CELL DIVISION CYCLE 5-LIKE PROTEIN"/>
    <property type="match status" value="1"/>
</dbReference>